<reference evidence="3" key="1">
    <citation type="submission" date="2016-11" db="UniProtKB">
        <authorList>
            <consortium name="WormBaseParasite"/>
        </authorList>
    </citation>
    <scope>IDENTIFICATION</scope>
</reference>
<dbReference type="Proteomes" id="UP000095280">
    <property type="component" value="Unplaced"/>
</dbReference>
<evidence type="ECO:0000256" key="1">
    <source>
        <dbReference type="SAM" id="MobiDB-lite"/>
    </source>
</evidence>
<proteinExistence type="predicted"/>
<organism evidence="2 3">
    <name type="scientific">Macrostomum lignano</name>
    <dbReference type="NCBI Taxonomy" id="282301"/>
    <lineage>
        <taxon>Eukaryota</taxon>
        <taxon>Metazoa</taxon>
        <taxon>Spiralia</taxon>
        <taxon>Lophotrochozoa</taxon>
        <taxon>Platyhelminthes</taxon>
        <taxon>Rhabditophora</taxon>
        <taxon>Macrostomorpha</taxon>
        <taxon>Macrostomida</taxon>
        <taxon>Macrostomidae</taxon>
        <taxon>Macrostomum</taxon>
    </lineage>
</organism>
<evidence type="ECO:0000313" key="2">
    <source>
        <dbReference type="Proteomes" id="UP000095280"/>
    </source>
</evidence>
<accession>A0A1I8IF53</accession>
<feature type="region of interest" description="Disordered" evidence="1">
    <location>
        <begin position="88"/>
        <end position="123"/>
    </location>
</feature>
<evidence type="ECO:0000313" key="3">
    <source>
        <dbReference type="WBParaSite" id="maker-uti_cns_0012025-snap-gene-0.3-mRNA-1"/>
    </source>
</evidence>
<dbReference type="AlphaFoldDB" id="A0A1I8IF53"/>
<protein>
    <submittedName>
        <fullName evidence="3">Os08g0442700 protein</fullName>
    </submittedName>
</protein>
<feature type="compositionally biased region" description="Basic residues" evidence="1">
    <location>
        <begin position="101"/>
        <end position="113"/>
    </location>
</feature>
<sequence>FSACQQRRHYSGGSGTVVVKSGAVSGRAAGTKPTPMPAADAANSVAAARLRAGHDLQLAAAARGRPRSQPVRRGRLARGAIGYGLSGAAEQSAIDSPEPRRGRRRCGGRRRGRVAQLGDPQGLAGAPAAAVGRNLGGAAQLCGCL</sequence>
<name>A0A1I8IF53_9PLAT</name>
<dbReference type="WBParaSite" id="maker-uti_cns_0012025-snap-gene-0.3-mRNA-1">
    <property type="protein sequence ID" value="maker-uti_cns_0012025-snap-gene-0.3-mRNA-1"/>
    <property type="gene ID" value="maker-uti_cns_0012025-snap-gene-0.3"/>
</dbReference>
<keyword evidence="2" id="KW-1185">Reference proteome</keyword>